<evidence type="ECO:0000259" key="2">
    <source>
        <dbReference type="Pfam" id="PF13649"/>
    </source>
</evidence>
<feature type="compositionally biased region" description="Polar residues" evidence="1">
    <location>
        <begin position="1"/>
        <end position="10"/>
    </location>
</feature>
<dbReference type="Gene3D" id="3.40.50.150">
    <property type="entry name" value="Vaccinia Virus protein VP39"/>
    <property type="match status" value="1"/>
</dbReference>
<dbReference type="InterPro" id="IPR029063">
    <property type="entry name" value="SAM-dependent_MTases_sf"/>
</dbReference>
<dbReference type="Pfam" id="PF13649">
    <property type="entry name" value="Methyltransf_25"/>
    <property type="match status" value="1"/>
</dbReference>
<dbReference type="GO" id="GO:0032259">
    <property type="term" value="P:methylation"/>
    <property type="evidence" value="ECO:0007669"/>
    <property type="project" value="UniProtKB-KW"/>
</dbReference>
<keyword evidence="3" id="KW-0808">Transferase</keyword>
<dbReference type="Proteomes" id="UP000219514">
    <property type="component" value="Unassembled WGS sequence"/>
</dbReference>
<dbReference type="GO" id="GO:0008168">
    <property type="term" value="F:methyltransferase activity"/>
    <property type="evidence" value="ECO:0007669"/>
    <property type="project" value="UniProtKB-KW"/>
</dbReference>
<dbReference type="EMBL" id="OBDO01000001">
    <property type="protein sequence ID" value="SNX94671.1"/>
    <property type="molecule type" value="Genomic_DNA"/>
</dbReference>
<proteinExistence type="predicted"/>
<evidence type="ECO:0000256" key="1">
    <source>
        <dbReference type="SAM" id="MobiDB-lite"/>
    </source>
</evidence>
<name>A0A285E9D2_9ACTN</name>
<protein>
    <submittedName>
        <fullName evidence="3">Methyltransferase domain-containing protein</fullName>
    </submittedName>
</protein>
<feature type="region of interest" description="Disordered" evidence="1">
    <location>
        <begin position="1"/>
        <end position="22"/>
    </location>
</feature>
<dbReference type="InterPro" id="IPR041698">
    <property type="entry name" value="Methyltransf_25"/>
</dbReference>
<accession>A0A285E9D2</accession>
<sequence>MTSQAANQNRARIPPAKSEGKRLVDDHPVKVQHDQVPGAPESLTTFYRDFDESGRLTHGHGLVEFRRTQALLRRHLPPPPARVLDVGGGPGVHATWLADDGYDVLLLDPVEQHVARATALAAGRFTARTGDARSLDRAPGTVDAVLLLGPLYHLPDPADRATALREAVRSARPGGLVAVAAISRVGGGAVDAVRRDLLAEPAVRSAVHDVLNTGWTRLAPAFYFHTPDELGAELLAADLLDVRVHGLEGPAWALVPDHAGSSDPIVTTVADLADLADADPMTVGASSHLLAIGHTSSSGSVQLQAQ</sequence>
<dbReference type="CDD" id="cd02440">
    <property type="entry name" value="AdoMet_MTases"/>
    <property type="match status" value="1"/>
</dbReference>
<reference evidence="3 4" key="1">
    <citation type="submission" date="2017-09" db="EMBL/GenBank/DDBJ databases">
        <authorList>
            <person name="Ehlers B."/>
            <person name="Leendertz F.H."/>
        </authorList>
    </citation>
    <scope>NUCLEOTIDE SEQUENCE [LARGE SCALE GENOMIC DNA]</scope>
    <source>
        <strain evidence="3 4">DSM 46844</strain>
    </source>
</reference>
<keyword evidence="4" id="KW-1185">Reference proteome</keyword>
<gene>
    <name evidence="3" type="ORF">SAMN06893097_101468</name>
</gene>
<dbReference type="AlphaFoldDB" id="A0A285E9D2"/>
<evidence type="ECO:0000313" key="4">
    <source>
        <dbReference type="Proteomes" id="UP000219514"/>
    </source>
</evidence>
<keyword evidence="3" id="KW-0489">Methyltransferase</keyword>
<dbReference type="OrthoDB" id="9810615at2"/>
<organism evidence="3 4">
    <name type="scientific">Geodermatophilus sabuli</name>
    <dbReference type="NCBI Taxonomy" id="1564158"/>
    <lineage>
        <taxon>Bacteria</taxon>
        <taxon>Bacillati</taxon>
        <taxon>Actinomycetota</taxon>
        <taxon>Actinomycetes</taxon>
        <taxon>Geodermatophilales</taxon>
        <taxon>Geodermatophilaceae</taxon>
        <taxon>Geodermatophilus</taxon>
    </lineage>
</organism>
<dbReference type="RefSeq" id="WP_097204000.1">
    <property type="nucleotide sequence ID" value="NZ_JACHXB010000001.1"/>
</dbReference>
<evidence type="ECO:0000313" key="3">
    <source>
        <dbReference type="EMBL" id="SNX94671.1"/>
    </source>
</evidence>
<feature type="domain" description="Methyltransferase" evidence="2">
    <location>
        <begin position="83"/>
        <end position="175"/>
    </location>
</feature>
<dbReference type="SUPFAM" id="SSF53335">
    <property type="entry name" value="S-adenosyl-L-methionine-dependent methyltransferases"/>
    <property type="match status" value="1"/>
</dbReference>